<evidence type="ECO:0000256" key="2">
    <source>
        <dbReference type="ARBA" id="ARBA00022555"/>
    </source>
</evidence>
<dbReference type="PANTHER" id="PTHR17224:SF1">
    <property type="entry name" value="PEPTIDYL-TRNA HYDROLASE"/>
    <property type="match status" value="1"/>
</dbReference>
<evidence type="ECO:0000256" key="6">
    <source>
        <dbReference type="SAM" id="MobiDB-lite"/>
    </source>
</evidence>
<dbReference type="InterPro" id="IPR032675">
    <property type="entry name" value="LRR_dom_sf"/>
</dbReference>
<accession>A0AAV5GJ59</accession>
<evidence type="ECO:0000313" key="8">
    <source>
        <dbReference type="Proteomes" id="UP001342314"/>
    </source>
</evidence>
<dbReference type="PANTHER" id="PTHR17224">
    <property type="entry name" value="PEPTIDYL-TRNA HYDROLASE"/>
    <property type="match status" value="1"/>
</dbReference>
<keyword evidence="4" id="KW-0694">RNA-binding</keyword>
<dbReference type="InterPro" id="IPR001328">
    <property type="entry name" value="Pept_tRNA_hydro"/>
</dbReference>
<dbReference type="GO" id="GO:0004045">
    <property type="term" value="F:peptidyl-tRNA hydrolase activity"/>
    <property type="evidence" value="ECO:0007669"/>
    <property type="project" value="UniProtKB-EC"/>
</dbReference>
<dbReference type="EC" id="3.1.1.29" evidence="1"/>
<feature type="region of interest" description="Disordered" evidence="6">
    <location>
        <begin position="660"/>
        <end position="680"/>
    </location>
</feature>
<dbReference type="Proteomes" id="UP001342314">
    <property type="component" value="Unassembled WGS sequence"/>
</dbReference>
<dbReference type="InterPro" id="IPR018171">
    <property type="entry name" value="Pept_tRNA_hydro_CS"/>
</dbReference>
<gene>
    <name evidence="7" type="ORF">Rhopal_002463-T1</name>
</gene>
<comment type="caution">
    <text evidence="7">The sequence shown here is derived from an EMBL/GenBank/DDBJ whole genome shotgun (WGS) entry which is preliminary data.</text>
</comment>
<evidence type="ECO:0000313" key="7">
    <source>
        <dbReference type="EMBL" id="GJN89477.1"/>
    </source>
</evidence>
<dbReference type="InterPro" id="IPR036416">
    <property type="entry name" value="Pept_tRNA_hydro_sf"/>
</dbReference>
<feature type="region of interest" description="Disordered" evidence="6">
    <location>
        <begin position="611"/>
        <end position="641"/>
    </location>
</feature>
<dbReference type="EMBL" id="BQKY01000005">
    <property type="protein sequence ID" value="GJN89477.1"/>
    <property type="molecule type" value="Genomic_DNA"/>
</dbReference>
<evidence type="ECO:0000256" key="3">
    <source>
        <dbReference type="ARBA" id="ARBA00022801"/>
    </source>
</evidence>
<dbReference type="Pfam" id="PF01195">
    <property type="entry name" value="Pept_tRNA_hydro"/>
    <property type="match status" value="1"/>
</dbReference>
<evidence type="ECO:0000256" key="5">
    <source>
        <dbReference type="ARBA" id="ARBA00038063"/>
    </source>
</evidence>
<reference evidence="7 8" key="1">
    <citation type="submission" date="2021-12" db="EMBL/GenBank/DDBJ databases">
        <title>High titer production of polyol ester of fatty acids by Rhodotorula paludigena BS15 towards product separation-free biomass refinery.</title>
        <authorList>
            <person name="Mano J."/>
            <person name="Ono H."/>
            <person name="Tanaka T."/>
            <person name="Naito K."/>
            <person name="Sushida H."/>
            <person name="Ike M."/>
            <person name="Tokuyasu K."/>
            <person name="Kitaoka M."/>
        </authorList>
    </citation>
    <scope>NUCLEOTIDE SEQUENCE [LARGE SCALE GENOMIC DNA]</scope>
    <source>
        <strain evidence="7 8">BS15</strain>
    </source>
</reference>
<dbReference type="Gene3D" id="3.80.10.10">
    <property type="entry name" value="Ribonuclease Inhibitor"/>
    <property type="match status" value="1"/>
</dbReference>
<dbReference type="SUPFAM" id="SSF52047">
    <property type="entry name" value="RNI-like"/>
    <property type="match status" value="1"/>
</dbReference>
<evidence type="ECO:0000256" key="1">
    <source>
        <dbReference type="ARBA" id="ARBA00013260"/>
    </source>
</evidence>
<proteinExistence type="inferred from homology"/>
<keyword evidence="8" id="KW-1185">Reference proteome</keyword>
<dbReference type="PROSITE" id="PS01196">
    <property type="entry name" value="PEPT_TRNA_HYDROL_2"/>
    <property type="match status" value="1"/>
</dbReference>
<dbReference type="SUPFAM" id="SSF53178">
    <property type="entry name" value="Peptidyl-tRNA hydrolase-like"/>
    <property type="match status" value="1"/>
</dbReference>
<sequence length="747" mass="82910">MHTGSDRKPGAMGLSESPEPLVSQLTSLPLEAKKRIAEMCAQQDETFKVMTAALDKQYRRKRDGQETHNQLKRLAKAFTPSLRQLSQTSTEWAKITAPYRFTARPVTAFRAISGVRLIRLQSLSQILDASRCAEPIFRFRVGLKHSPHFNHLVVNDNASKLALQSLLTFLPALSGVTKLTITEDAIKRWSGHESLGSCYRDPSYTRESTFVWPHLQAILRGVTAIEMSFPGFDNAIALLKHGKALRSLDIDMGVLQTDKDGLVEILSAVPNLEALSIRLMPAKDDLLPSSPFAYSGRSSKLSSLVLQAPRVSPLLWTWTSRFASTLRHLRMHITGNPDDLEPSSEDGTLEIPRAISRFPQLRTLELQGHPCVLAPLIAFFAPTMAPQLTSLSLDFNKDLYGSHPLLYATTDLRRALEMVVAHAECALRELRFFEFDMPTSVEDMNILRSYCADRDIRVVAAPSWTMPYPPRLAIEPDRFYYEWYHAEEDVTSEAEAHAEKVLEFAQDWFGRIKKSESKAEWVTFMKAFKAVGQVLLKNLAKRAAADASRLSGTPTLQPVKSGRHTAWTTRITLGAAGAAPLEILFVLPKALMNISGPAVVAAMDGFLPPLSPPPARATSPVPTEPAESSQKRRKPPPAPLKPMYRLVTLQDDLDLAPSALKYQRGGGPRGHNGVRSLSSAMGGSRDFHRLWVGIGRPDDRGDVGNYVLRPLSRDEVRACEYDEDAGRGGEVLERAWAEILRIGGQEE</sequence>
<evidence type="ECO:0000256" key="4">
    <source>
        <dbReference type="ARBA" id="ARBA00022884"/>
    </source>
</evidence>
<feature type="region of interest" description="Disordered" evidence="6">
    <location>
        <begin position="1"/>
        <end position="22"/>
    </location>
</feature>
<protein>
    <recommendedName>
        <fullName evidence="1">peptidyl-tRNA hydrolase</fullName>
        <ecNumber evidence="1">3.1.1.29</ecNumber>
    </recommendedName>
</protein>
<name>A0AAV5GJ59_9BASI</name>
<dbReference type="GO" id="GO:0000049">
    <property type="term" value="F:tRNA binding"/>
    <property type="evidence" value="ECO:0007669"/>
    <property type="project" value="UniProtKB-KW"/>
</dbReference>
<keyword evidence="3" id="KW-0378">Hydrolase</keyword>
<dbReference type="AlphaFoldDB" id="A0AAV5GJ59"/>
<organism evidence="7 8">
    <name type="scientific">Rhodotorula paludigena</name>
    <dbReference type="NCBI Taxonomy" id="86838"/>
    <lineage>
        <taxon>Eukaryota</taxon>
        <taxon>Fungi</taxon>
        <taxon>Dikarya</taxon>
        <taxon>Basidiomycota</taxon>
        <taxon>Pucciniomycotina</taxon>
        <taxon>Microbotryomycetes</taxon>
        <taxon>Sporidiobolales</taxon>
        <taxon>Sporidiobolaceae</taxon>
        <taxon>Rhodotorula</taxon>
    </lineage>
</organism>
<comment type="similarity">
    <text evidence="5">Belongs to the PTH family.</text>
</comment>
<keyword evidence="2" id="KW-0820">tRNA-binding</keyword>
<dbReference type="Gene3D" id="3.40.50.1470">
    <property type="entry name" value="Peptidyl-tRNA hydrolase"/>
    <property type="match status" value="1"/>
</dbReference>